<dbReference type="InterPro" id="IPR019546">
    <property type="entry name" value="TAT_signal_bac_arc"/>
</dbReference>
<accession>C0N6L6</accession>
<keyword evidence="1" id="KW-0732">Signal</keyword>
<evidence type="ECO:0000313" key="4">
    <source>
        <dbReference type="Proteomes" id="UP000004679"/>
    </source>
</evidence>
<dbReference type="InterPro" id="IPR014177">
    <property type="entry name" value="Formate_DH_TAT-contain"/>
</dbReference>
<sequence length="68" mass="7494">MSTQSSRSRRDFLQKLTSVVGGTTAIVATSGMVQAAPSETPESIEEKPTSKGYQRTKHVDTYYHLAEF</sequence>
<evidence type="ECO:0000256" key="2">
    <source>
        <dbReference type="SAM" id="MobiDB-lite"/>
    </source>
</evidence>
<gene>
    <name evidence="3" type="ORF">MDMS009_2036</name>
</gene>
<keyword evidence="4" id="KW-1185">Reference proteome</keyword>
<dbReference type="PIRSF" id="PIRSF036704">
    <property type="entry name" value="UCP036704"/>
    <property type="match status" value="1"/>
</dbReference>
<dbReference type="NCBIfam" id="TIGR01409">
    <property type="entry name" value="TAT_signal_seq"/>
    <property type="match status" value="1"/>
</dbReference>
<name>C0N6L6_9GAMM</name>
<proteinExistence type="predicted"/>
<feature type="region of interest" description="Disordered" evidence="2">
    <location>
        <begin position="31"/>
        <end position="53"/>
    </location>
</feature>
<dbReference type="Proteomes" id="UP000004679">
    <property type="component" value="Unassembled WGS sequence"/>
</dbReference>
<dbReference type="AlphaFoldDB" id="C0N6L6"/>
<dbReference type="HOGENOM" id="CLU_2789213_0_0_6"/>
<protein>
    <submittedName>
        <fullName evidence="3">Tat pathway signal sequence domain protein</fullName>
    </submittedName>
</protein>
<reference evidence="3 4" key="1">
    <citation type="journal article" date="2011" name="J. Bacteriol.">
        <title>Draft genome sequence of the chemolithoheterotrophic, halophilic methylotroph Methylophaga thiooxydans DMS010.</title>
        <authorList>
            <person name="Boden R."/>
            <person name="Ferriera S."/>
            <person name="Johnson J."/>
            <person name="Kelly D.P."/>
            <person name="Murrell J.C."/>
            <person name="Schafer H."/>
        </authorList>
    </citation>
    <scope>NUCLEOTIDE SEQUENCE [LARGE SCALE GENOMIC DNA]</scope>
    <source>
        <strain evidence="3 4">DMS010</strain>
    </source>
</reference>
<evidence type="ECO:0000313" key="3">
    <source>
        <dbReference type="EMBL" id="EEF79449.1"/>
    </source>
</evidence>
<dbReference type="PROSITE" id="PS51318">
    <property type="entry name" value="TAT"/>
    <property type="match status" value="1"/>
</dbReference>
<dbReference type="InterPro" id="IPR006311">
    <property type="entry name" value="TAT_signal"/>
</dbReference>
<dbReference type="EMBL" id="GG657899">
    <property type="protein sequence ID" value="EEF79449.1"/>
    <property type="molecule type" value="Genomic_DNA"/>
</dbReference>
<organism evidence="3 4">
    <name type="scientific">Methylophaga thiooxydans DMS010</name>
    <dbReference type="NCBI Taxonomy" id="637616"/>
    <lineage>
        <taxon>Bacteria</taxon>
        <taxon>Pseudomonadati</taxon>
        <taxon>Pseudomonadota</taxon>
        <taxon>Gammaproteobacteria</taxon>
        <taxon>Thiotrichales</taxon>
        <taxon>Piscirickettsiaceae</taxon>
        <taxon>Methylophaga</taxon>
    </lineage>
</organism>
<evidence type="ECO:0000256" key="1">
    <source>
        <dbReference type="ARBA" id="ARBA00022729"/>
    </source>
</evidence>